<sequence>MMSSDALCLQTHFKLQMQISSDASRFLFLLIPLTLQDLFC</sequence>
<proteinExistence type="predicted"/>
<dbReference type="Gramene" id="rna763">
    <property type="protein sequence ID" value="RHN77319.1"/>
    <property type="gene ID" value="gene763"/>
</dbReference>
<gene>
    <name evidence="1" type="ORF">MtrunA17_Chr1g0153531</name>
</gene>
<reference evidence="2" key="1">
    <citation type="journal article" date="2018" name="Nat. Plants">
        <title>Whole-genome landscape of Medicago truncatula symbiotic genes.</title>
        <authorList>
            <person name="Pecrix Y."/>
            <person name="Staton S.E."/>
            <person name="Sallet E."/>
            <person name="Lelandais-Briere C."/>
            <person name="Moreau S."/>
            <person name="Carrere S."/>
            <person name="Blein T."/>
            <person name="Jardinaud M.F."/>
            <person name="Latrasse D."/>
            <person name="Zouine M."/>
            <person name="Zahm M."/>
            <person name="Kreplak J."/>
            <person name="Mayjonade B."/>
            <person name="Satge C."/>
            <person name="Perez M."/>
            <person name="Cauet S."/>
            <person name="Marande W."/>
            <person name="Chantry-Darmon C."/>
            <person name="Lopez-Roques C."/>
            <person name="Bouchez O."/>
            <person name="Berard A."/>
            <person name="Debelle F."/>
            <person name="Munos S."/>
            <person name="Bendahmane A."/>
            <person name="Berges H."/>
            <person name="Niebel A."/>
            <person name="Buitink J."/>
            <person name="Frugier F."/>
            <person name="Benhamed M."/>
            <person name="Crespi M."/>
            <person name="Gouzy J."/>
            <person name="Gamas P."/>
        </authorList>
    </citation>
    <scope>NUCLEOTIDE SEQUENCE [LARGE SCALE GENOMIC DNA]</scope>
    <source>
        <strain evidence="2">cv. Jemalong A17</strain>
    </source>
</reference>
<accession>A0A396JGH7</accession>
<evidence type="ECO:0000313" key="2">
    <source>
        <dbReference type="Proteomes" id="UP000265566"/>
    </source>
</evidence>
<comment type="caution">
    <text evidence="1">The sequence shown here is derived from an EMBL/GenBank/DDBJ whole genome shotgun (WGS) entry which is preliminary data.</text>
</comment>
<dbReference type="AlphaFoldDB" id="A0A396JGH7"/>
<dbReference type="EMBL" id="PSQE01000001">
    <property type="protein sequence ID" value="RHN77319.1"/>
    <property type="molecule type" value="Genomic_DNA"/>
</dbReference>
<protein>
    <submittedName>
        <fullName evidence="1">Uncharacterized protein</fullName>
    </submittedName>
</protein>
<organism evidence="1 2">
    <name type="scientific">Medicago truncatula</name>
    <name type="common">Barrel medic</name>
    <name type="synonym">Medicago tribuloides</name>
    <dbReference type="NCBI Taxonomy" id="3880"/>
    <lineage>
        <taxon>Eukaryota</taxon>
        <taxon>Viridiplantae</taxon>
        <taxon>Streptophyta</taxon>
        <taxon>Embryophyta</taxon>
        <taxon>Tracheophyta</taxon>
        <taxon>Spermatophyta</taxon>
        <taxon>Magnoliopsida</taxon>
        <taxon>eudicotyledons</taxon>
        <taxon>Gunneridae</taxon>
        <taxon>Pentapetalae</taxon>
        <taxon>rosids</taxon>
        <taxon>fabids</taxon>
        <taxon>Fabales</taxon>
        <taxon>Fabaceae</taxon>
        <taxon>Papilionoideae</taxon>
        <taxon>50 kb inversion clade</taxon>
        <taxon>NPAAA clade</taxon>
        <taxon>Hologalegina</taxon>
        <taxon>IRL clade</taxon>
        <taxon>Trifolieae</taxon>
        <taxon>Medicago</taxon>
    </lineage>
</organism>
<evidence type="ECO:0000313" key="1">
    <source>
        <dbReference type="EMBL" id="RHN77319.1"/>
    </source>
</evidence>
<dbReference type="Proteomes" id="UP000265566">
    <property type="component" value="Chromosome 1"/>
</dbReference>
<name>A0A396JGH7_MEDTR</name>